<proteinExistence type="predicted"/>
<sequence length="837" mass="95401">MITEYDVFGRVTQTGWKQMAVSSTDRATYQDNINSGSNPFTLAIDDLILTKNFYDSYTYPGAPSLPTDVEGQALATDVKGLLTGSWVKVMDATNPNAAEIGYSLYDVQYRPVRSYVSNSLGGYTQIDNKLDWAGKTLYTITINKHDSNSANIFTVRDNYTYTEQDRLSLHTQQVNGGVEQLIVKNTYDELGQLVSKNVGGTDTTGNTALQIVDYTYNIRGWLKNINDVNNLGSDLFAFKIRYNDAEEATPLFNGNIAETYWKTSSDNKLRRYNYAYDHLNRLLDAKYERVGETTPLNAYRETINYDKNGNIKDLSRYGVIDDTNYTIPMDDLIYHYDINNKNQLMRVDDNTNSPEGFVDGNTSGDDYEYDDYGNLTRDKNKHIQSITYNHYNLPTHILFEDGNEISYLYSATGQKISKKVSENSVVATTEYLLGGFQYLDGLLQFFPHAEGYVKYHIPEACSTCRVSPTFKYVFNYTDHLGNIRLSYSDVDGNGFLGMEHTTVCFTSPKSGALICNDYFVSPVLEENHYYPYGLKHQGYNADNAQPNYKYKYNGKELQNELGLNMYDLGARMYDPALARFMVQDPMADFVNYQSPYVASDNNPVLYRDEYGLGILNVIGNLFRRAKNGVKRIFSGKNCNCGGREESIAESWEKPDFGWYGSDKGSSRSYKVVREPFMGELQNYLTLQPFKALQPPTVNFKLPMMFEDFDFILNVNISFKSSSDVIRDSKKNNEVFDYILKTLKEYPQITLFIRGNGVFDKPNVIMNRDSQAYLNNISTTVSALMLARARAIEAYLIRNGIDWRRIKVAEGDVLNNKGRGNNSIINFRNVPKKIKKYE</sequence>
<dbReference type="Gene3D" id="2.180.10.10">
    <property type="entry name" value="RHS repeat-associated core"/>
    <property type="match status" value="1"/>
</dbReference>
<evidence type="ECO:0000313" key="1">
    <source>
        <dbReference type="EMBL" id="MVO09029.1"/>
    </source>
</evidence>
<dbReference type="NCBIfam" id="TIGR03696">
    <property type="entry name" value="Rhs_assc_core"/>
    <property type="match status" value="1"/>
</dbReference>
<dbReference type="InterPro" id="IPR022385">
    <property type="entry name" value="Rhs_assc_core"/>
</dbReference>
<protein>
    <recommendedName>
        <fullName evidence="3">RHS repeat-associated core domain-containing protein</fullName>
    </recommendedName>
</protein>
<name>A0A6I4IKR8_9FLAO</name>
<organism evidence="1 2">
    <name type="scientific">Flavobacterium profundi</name>
    <dbReference type="NCBI Taxonomy" id="1774945"/>
    <lineage>
        <taxon>Bacteria</taxon>
        <taxon>Pseudomonadati</taxon>
        <taxon>Bacteroidota</taxon>
        <taxon>Flavobacteriia</taxon>
        <taxon>Flavobacteriales</taxon>
        <taxon>Flavobacteriaceae</taxon>
        <taxon>Flavobacterium</taxon>
    </lineage>
</organism>
<evidence type="ECO:0000313" key="2">
    <source>
        <dbReference type="Proteomes" id="UP000431264"/>
    </source>
</evidence>
<dbReference type="PANTHER" id="PTHR32305">
    <property type="match status" value="1"/>
</dbReference>
<gene>
    <name evidence="1" type="ORF">GOQ30_07595</name>
</gene>
<dbReference type="Proteomes" id="UP000431264">
    <property type="component" value="Unassembled WGS sequence"/>
</dbReference>
<dbReference type="PANTHER" id="PTHR32305:SF15">
    <property type="entry name" value="PROTEIN RHSA-RELATED"/>
    <property type="match status" value="1"/>
</dbReference>
<evidence type="ECO:0008006" key="3">
    <source>
        <dbReference type="Google" id="ProtNLM"/>
    </source>
</evidence>
<dbReference type="OrthoDB" id="2972467at2"/>
<reference evidence="2" key="1">
    <citation type="submission" date="2019-05" db="EMBL/GenBank/DDBJ databases">
        <title>Flavobacterium profundi sp. nov., isolated from a deep-sea seamount.</title>
        <authorList>
            <person name="Zhang D.-C."/>
        </authorList>
    </citation>
    <scope>NUCLEOTIDE SEQUENCE [LARGE SCALE GENOMIC DNA]</scope>
    <source>
        <strain evidence="2">TP390</strain>
    </source>
</reference>
<keyword evidence="2" id="KW-1185">Reference proteome</keyword>
<comment type="caution">
    <text evidence="1">The sequence shown here is derived from an EMBL/GenBank/DDBJ whole genome shotgun (WGS) entry which is preliminary data.</text>
</comment>
<dbReference type="AlphaFoldDB" id="A0A6I4IKR8"/>
<accession>A0A6I4IKR8</accession>
<dbReference type="InterPro" id="IPR036737">
    <property type="entry name" value="OmpA-like_sf"/>
</dbReference>
<dbReference type="InterPro" id="IPR050708">
    <property type="entry name" value="T6SS_VgrG/RHS"/>
</dbReference>
<dbReference type="EMBL" id="WQLW01000004">
    <property type="protein sequence ID" value="MVO09029.1"/>
    <property type="molecule type" value="Genomic_DNA"/>
</dbReference>
<dbReference type="Gene3D" id="3.30.1330.60">
    <property type="entry name" value="OmpA-like domain"/>
    <property type="match status" value="1"/>
</dbReference>